<feature type="domain" description="Peptidase S33 tripeptidyl aminopeptidase-like C-terminal" evidence="5">
    <location>
        <begin position="397"/>
        <end position="491"/>
    </location>
</feature>
<dbReference type="OrthoDB" id="4447445at2"/>
<keyword evidence="3 6" id="KW-0378">Hydrolase</keyword>
<evidence type="ECO:0000313" key="7">
    <source>
        <dbReference type="Proteomes" id="UP000450000"/>
    </source>
</evidence>
<dbReference type="Proteomes" id="UP000450000">
    <property type="component" value="Unassembled WGS sequence"/>
</dbReference>
<evidence type="ECO:0000256" key="4">
    <source>
        <dbReference type="SAM" id="SignalP"/>
    </source>
</evidence>
<gene>
    <name evidence="6" type="ORF">F7Q99_00915</name>
</gene>
<evidence type="ECO:0000256" key="3">
    <source>
        <dbReference type="ARBA" id="ARBA00022801"/>
    </source>
</evidence>
<organism evidence="6 7">
    <name type="scientific">Streptomyces kaniharaensis</name>
    <dbReference type="NCBI Taxonomy" id="212423"/>
    <lineage>
        <taxon>Bacteria</taxon>
        <taxon>Bacillati</taxon>
        <taxon>Actinomycetota</taxon>
        <taxon>Actinomycetes</taxon>
        <taxon>Kitasatosporales</taxon>
        <taxon>Streptomycetaceae</taxon>
        <taxon>Streptomyces</taxon>
    </lineage>
</organism>
<feature type="chain" id="PRO_5026900097" evidence="4">
    <location>
        <begin position="29"/>
        <end position="494"/>
    </location>
</feature>
<dbReference type="Gene3D" id="3.40.50.1820">
    <property type="entry name" value="alpha/beta hydrolase"/>
    <property type="match status" value="1"/>
</dbReference>
<dbReference type="Pfam" id="PF08386">
    <property type="entry name" value="Abhydrolase_4"/>
    <property type="match status" value="1"/>
</dbReference>
<evidence type="ECO:0000259" key="5">
    <source>
        <dbReference type="Pfam" id="PF08386"/>
    </source>
</evidence>
<dbReference type="SUPFAM" id="SSF53474">
    <property type="entry name" value="alpha/beta-Hydrolases"/>
    <property type="match status" value="1"/>
</dbReference>
<dbReference type="GO" id="GO:0016787">
    <property type="term" value="F:hydrolase activity"/>
    <property type="evidence" value="ECO:0007669"/>
    <property type="project" value="UniProtKB-KW"/>
</dbReference>
<dbReference type="InterPro" id="IPR029058">
    <property type="entry name" value="AB_hydrolase_fold"/>
</dbReference>
<evidence type="ECO:0000313" key="6">
    <source>
        <dbReference type="EMBL" id="MQS10875.1"/>
    </source>
</evidence>
<dbReference type="RefSeq" id="WP_153459625.1">
    <property type="nucleotide sequence ID" value="NZ_WBOF01000001.1"/>
</dbReference>
<dbReference type="EMBL" id="WBOF01000001">
    <property type="protein sequence ID" value="MQS10875.1"/>
    <property type="molecule type" value="Genomic_DNA"/>
</dbReference>
<comment type="caution">
    <text evidence="6">The sequence shown here is derived from an EMBL/GenBank/DDBJ whole genome shotgun (WGS) entry which is preliminary data.</text>
</comment>
<evidence type="ECO:0000256" key="2">
    <source>
        <dbReference type="ARBA" id="ARBA00022729"/>
    </source>
</evidence>
<keyword evidence="7" id="KW-1185">Reference proteome</keyword>
<keyword evidence="2 4" id="KW-0732">Signal</keyword>
<dbReference type="AlphaFoldDB" id="A0A6N7KJH7"/>
<name>A0A6N7KJH7_9ACTN</name>
<dbReference type="PANTHER" id="PTHR43248:SF29">
    <property type="entry name" value="TRIPEPTIDYL AMINOPEPTIDASE"/>
    <property type="match status" value="1"/>
</dbReference>
<comment type="similarity">
    <text evidence="1">Belongs to the peptidase S33 family.</text>
</comment>
<accession>A0A6N7KJH7</accession>
<protein>
    <submittedName>
        <fullName evidence="6">Alpha/beta hydrolase</fullName>
    </submittedName>
</protein>
<reference evidence="6 7" key="1">
    <citation type="submission" date="2019-09" db="EMBL/GenBank/DDBJ databases">
        <title>Genome Sequences of Streptomyces kaniharaensis ATCC 21070.</title>
        <authorList>
            <person name="Zhu W."/>
            <person name="De Crecy-Lagard V."/>
            <person name="Richards N.G."/>
        </authorList>
    </citation>
    <scope>NUCLEOTIDE SEQUENCE [LARGE SCALE GENOMIC DNA]</scope>
    <source>
        <strain evidence="6 7">SF-557</strain>
    </source>
</reference>
<evidence type="ECO:0000256" key="1">
    <source>
        <dbReference type="ARBA" id="ARBA00010088"/>
    </source>
</evidence>
<sequence length="494" mass="52240">MPNFNRTAAAATAAALALTVLTALPAAAASKGPTWTACQGKTDPRQQCATVTVPLDYDDPDGEQITLVISRIPAANPGLRHGVLLTIPGGPGGTGLDIPTSAAKRLPQSVLDRYDLVGFDPRGVGRSTPVSCGLDTADLAMVKLRPWPAADGSIDGNVATARRLAETCARNGGPVLRSISTPNEARDIDRIRQALGERRLSAWGTSYGTYAGAVYATMFPRQTDRIVLDSNDDPDPSKVERGWLANYGPGAEDRFPDFARWAAAPGNPDRVADTPEEVRPLFLDLAARLDRAPLPWPGANPAELNGNVLRETMLESLYADAKFPDLARLMLAGLGRRPLPAAAPLPEPVAQAVQNTVAVSVGTLCNDVTWPADPAAYAKDVAAERAARPLTAGMPVNVMPCAFWPFAPAEPPVRVTDRGPANILLAQNLRDPATPYRGALKLREALSDRARMVTVDSGGHDVYVANGNPCGDAVVTDFLVTGRRPADDTYCPAG</sequence>
<dbReference type="InterPro" id="IPR013595">
    <property type="entry name" value="Pept_S33_TAP-like_C"/>
</dbReference>
<dbReference type="InterPro" id="IPR051601">
    <property type="entry name" value="Serine_prot/Carboxylest_S33"/>
</dbReference>
<proteinExistence type="inferred from homology"/>
<feature type="signal peptide" evidence="4">
    <location>
        <begin position="1"/>
        <end position="28"/>
    </location>
</feature>
<dbReference type="PANTHER" id="PTHR43248">
    <property type="entry name" value="2-SUCCINYL-6-HYDROXY-2,4-CYCLOHEXADIENE-1-CARBOXYLATE SYNTHASE"/>
    <property type="match status" value="1"/>
</dbReference>